<dbReference type="AlphaFoldDB" id="A0A0C3C593"/>
<evidence type="ECO:0000313" key="2">
    <source>
        <dbReference type="EMBL" id="KIM39424.1"/>
    </source>
</evidence>
<name>A0A0C3C593_HEBCY</name>
<evidence type="ECO:0000313" key="3">
    <source>
        <dbReference type="Proteomes" id="UP000053424"/>
    </source>
</evidence>
<dbReference type="EMBL" id="KN831785">
    <property type="protein sequence ID" value="KIM39424.1"/>
    <property type="molecule type" value="Genomic_DNA"/>
</dbReference>
<reference evidence="2 3" key="1">
    <citation type="submission" date="2014-04" db="EMBL/GenBank/DDBJ databases">
        <authorList>
            <consortium name="DOE Joint Genome Institute"/>
            <person name="Kuo A."/>
            <person name="Gay G."/>
            <person name="Dore J."/>
            <person name="Kohler A."/>
            <person name="Nagy L.G."/>
            <person name="Floudas D."/>
            <person name="Copeland A."/>
            <person name="Barry K.W."/>
            <person name="Cichocki N."/>
            <person name="Veneault-Fourrey C."/>
            <person name="LaButti K."/>
            <person name="Lindquist E.A."/>
            <person name="Lipzen A."/>
            <person name="Lundell T."/>
            <person name="Morin E."/>
            <person name="Murat C."/>
            <person name="Sun H."/>
            <person name="Tunlid A."/>
            <person name="Henrissat B."/>
            <person name="Grigoriev I.V."/>
            <person name="Hibbett D.S."/>
            <person name="Martin F."/>
            <person name="Nordberg H.P."/>
            <person name="Cantor M.N."/>
            <person name="Hua S.X."/>
        </authorList>
    </citation>
    <scope>NUCLEOTIDE SEQUENCE [LARGE SCALE GENOMIC DNA]</scope>
    <source>
        <strain evidence="3">h7</strain>
    </source>
</reference>
<reference evidence="3" key="2">
    <citation type="submission" date="2015-01" db="EMBL/GenBank/DDBJ databases">
        <title>Evolutionary Origins and Diversification of the Mycorrhizal Mutualists.</title>
        <authorList>
            <consortium name="DOE Joint Genome Institute"/>
            <consortium name="Mycorrhizal Genomics Consortium"/>
            <person name="Kohler A."/>
            <person name="Kuo A."/>
            <person name="Nagy L.G."/>
            <person name="Floudas D."/>
            <person name="Copeland A."/>
            <person name="Barry K.W."/>
            <person name="Cichocki N."/>
            <person name="Veneault-Fourrey C."/>
            <person name="LaButti K."/>
            <person name="Lindquist E.A."/>
            <person name="Lipzen A."/>
            <person name="Lundell T."/>
            <person name="Morin E."/>
            <person name="Murat C."/>
            <person name="Riley R."/>
            <person name="Ohm R."/>
            <person name="Sun H."/>
            <person name="Tunlid A."/>
            <person name="Henrissat B."/>
            <person name="Grigoriev I.V."/>
            <person name="Hibbett D.S."/>
            <person name="Martin F."/>
        </authorList>
    </citation>
    <scope>NUCLEOTIDE SEQUENCE [LARGE SCALE GENOMIC DNA]</scope>
    <source>
        <strain evidence="3">h7</strain>
    </source>
</reference>
<evidence type="ECO:0000256" key="1">
    <source>
        <dbReference type="SAM" id="MobiDB-lite"/>
    </source>
</evidence>
<feature type="region of interest" description="Disordered" evidence="1">
    <location>
        <begin position="170"/>
        <end position="191"/>
    </location>
</feature>
<proteinExistence type="predicted"/>
<sequence length="225" mass="25718">MPVLLWDTVINIRLPSSHPVLHTSHLLRDASDSSFASWDATLRPSQHGHRRTGPNSPPVFQSTRDPVLPCRPHPSRVSTGYVVPWGVDLVRSKDSGGGMDTTFGERGIWDHCRQSSMWVLEYWVWIMCFRALKAFRLQREYYEYRWAASIRRPEYFLAIHVHPTLTSTTPNSYHKIGPPHTAPSNNTESSDVLGKDNAVWRVRIWISDQSTAAILLSLVHTRPQL</sequence>
<dbReference type="HOGENOM" id="CLU_1230075_0_0_1"/>
<gene>
    <name evidence="2" type="ORF">M413DRAFT_191011</name>
</gene>
<keyword evidence="3" id="KW-1185">Reference proteome</keyword>
<protein>
    <submittedName>
        <fullName evidence="2">Uncharacterized protein</fullName>
    </submittedName>
</protein>
<accession>A0A0C3C593</accession>
<organism evidence="2 3">
    <name type="scientific">Hebeloma cylindrosporum</name>
    <dbReference type="NCBI Taxonomy" id="76867"/>
    <lineage>
        <taxon>Eukaryota</taxon>
        <taxon>Fungi</taxon>
        <taxon>Dikarya</taxon>
        <taxon>Basidiomycota</taxon>
        <taxon>Agaricomycotina</taxon>
        <taxon>Agaricomycetes</taxon>
        <taxon>Agaricomycetidae</taxon>
        <taxon>Agaricales</taxon>
        <taxon>Agaricineae</taxon>
        <taxon>Hymenogastraceae</taxon>
        <taxon>Hebeloma</taxon>
    </lineage>
</organism>
<dbReference type="Proteomes" id="UP000053424">
    <property type="component" value="Unassembled WGS sequence"/>
</dbReference>